<dbReference type="AlphaFoldDB" id="A0A6C0I3M5"/>
<dbReference type="PROSITE" id="PS50157">
    <property type="entry name" value="ZINC_FINGER_C2H2_2"/>
    <property type="match status" value="1"/>
</dbReference>
<accession>A0A6C0I3M5</accession>
<sequence length="240" mass="28506">MYTCDHCDKTYRYKKNLETHETVCKFMHLPLQQRNEVIDVADDPIPTMKELFHIIRQQSLRIDKLESNHKKLKMIQNRKMDILHWLQQGKDLPTMTFQEWIASLIARVPTYINIALKENLNVAMTQLFAASLENMEHLPICVFDNKPSQYYIFRTASWEQLTLHEFDHVLQKIAEQFYNVFVSGWYKENEAQLLKSETLYNQFIGYQQNVLATLNYGHLRQFIYSKIKRVIGTVTEIVIA</sequence>
<organism evidence="2">
    <name type="scientific">viral metagenome</name>
    <dbReference type="NCBI Taxonomy" id="1070528"/>
    <lineage>
        <taxon>unclassified sequences</taxon>
        <taxon>metagenomes</taxon>
        <taxon>organismal metagenomes</taxon>
    </lineage>
</organism>
<dbReference type="EMBL" id="MN740090">
    <property type="protein sequence ID" value="QHT87494.1"/>
    <property type="molecule type" value="Genomic_DNA"/>
</dbReference>
<protein>
    <recommendedName>
        <fullName evidence="1">C2H2-type domain-containing protein</fullName>
    </recommendedName>
</protein>
<dbReference type="InterPro" id="IPR013087">
    <property type="entry name" value="Znf_C2H2_type"/>
</dbReference>
<reference evidence="2" key="1">
    <citation type="journal article" date="2020" name="Nature">
        <title>Giant virus diversity and host interactions through global metagenomics.</title>
        <authorList>
            <person name="Schulz F."/>
            <person name="Roux S."/>
            <person name="Paez-Espino D."/>
            <person name="Jungbluth S."/>
            <person name="Walsh D.A."/>
            <person name="Denef V.J."/>
            <person name="McMahon K.D."/>
            <person name="Konstantinidis K.T."/>
            <person name="Eloe-Fadrosh E.A."/>
            <person name="Kyrpides N.C."/>
            <person name="Woyke T."/>
        </authorList>
    </citation>
    <scope>NUCLEOTIDE SEQUENCE</scope>
    <source>
        <strain evidence="2">GVMAG-M-3300023184-190</strain>
    </source>
</reference>
<name>A0A6C0I3M5_9ZZZZ</name>
<evidence type="ECO:0000259" key="1">
    <source>
        <dbReference type="PROSITE" id="PS50157"/>
    </source>
</evidence>
<feature type="domain" description="C2H2-type" evidence="1">
    <location>
        <begin position="2"/>
        <end position="33"/>
    </location>
</feature>
<evidence type="ECO:0000313" key="2">
    <source>
        <dbReference type="EMBL" id="QHT87494.1"/>
    </source>
</evidence>
<proteinExistence type="predicted"/>